<dbReference type="AlphaFoldDB" id="A0A267EU18"/>
<dbReference type="Pfam" id="PF00561">
    <property type="entry name" value="Abhydrolase_1"/>
    <property type="match status" value="1"/>
</dbReference>
<feature type="domain" description="AB hydrolase-1" evidence="1">
    <location>
        <begin position="247"/>
        <end position="368"/>
    </location>
</feature>
<dbReference type="InterPro" id="IPR000073">
    <property type="entry name" value="AB_hydrolase_1"/>
</dbReference>
<name>A0A267EU18_9PLAT</name>
<dbReference type="InterPro" id="IPR054518">
    <property type="entry name" value="ABHD16_N"/>
</dbReference>
<evidence type="ECO:0000259" key="1">
    <source>
        <dbReference type="Pfam" id="PF00561"/>
    </source>
</evidence>
<keyword evidence="4" id="KW-1185">Reference proteome</keyword>
<dbReference type="GO" id="GO:0004620">
    <property type="term" value="F:phospholipase activity"/>
    <property type="evidence" value="ECO:0007669"/>
    <property type="project" value="TreeGrafter"/>
</dbReference>
<dbReference type="SUPFAM" id="SSF53474">
    <property type="entry name" value="alpha/beta-Hydrolases"/>
    <property type="match status" value="1"/>
</dbReference>
<dbReference type="GO" id="GO:0012505">
    <property type="term" value="C:endomembrane system"/>
    <property type="evidence" value="ECO:0007669"/>
    <property type="project" value="TreeGrafter"/>
</dbReference>
<dbReference type="InterPro" id="IPR029058">
    <property type="entry name" value="AB_hydrolase_fold"/>
</dbReference>
<evidence type="ECO:0000259" key="2">
    <source>
        <dbReference type="Pfam" id="PF22990"/>
    </source>
</evidence>
<dbReference type="PANTHER" id="PTHR12277">
    <property type="entry name" value="ALPHA/BETA HYDROLASE DOMAIN-CONTAINING PROTEIN"/>
    <property type="match status" value="1"/>
</dbReference>
<evidence type="ECO:0000313" key="4">
    <source>
        <dbReference type="Proteomes" id="UP000215902"/>
    </source>
</evidence>
<evidence type="ECO:0000313" key="3">
    <source>
        <dbReference type="EMBL" id="PAA65035.1"/>
    </source>
</evidence>
<dbReference type="Gene3D" id="3.40.50.1820">
    <property type="entry name" value="alpha/beta hydrolase"/>
    <property type="match status" value="1"/>
</dbReference>
<dbReference type="GO" id="GO:0052651">
    <property type="term" value="P:monoacylglycerol catabolic process"/>
    <property type="evidence" value="ECO:0007669"/>
    <property type="project" value="TreeGrafter"/>
</dbReference>
<dbReference type="OrthoDB" id="6412627at2759"/>
<comment type="caution">
    <text evidence="3">The sequence shown here is derived from an EMBL/GenBank/DDBJ whole genome shotgun (WGS) entry which is preliminary data.</text>
</comment>
<dbReference type="GO" id="GO:0047372">
    <property type="term" value="F:monoacylglycerol lipase activity"/>
    <property type="evidence" value="ECO:0007669"/>
    <property type="project" value="TreeGrafter"/>
</dbReference>
<feature type="domain" description="Phosphatidylserine Lipase ABHD16 N-terminal" evidence="2">
    <location>
        <begin position="3"/>
        <end position="135"/>
    </location>
</feature>
<protein>
    <submittedName>
        <fullName evidence="3">Uncharacterized protein</fullName>
    </submittedName>
</protein>
<dbReference type="Proteomes" id="UP000215902">
    <property type="component" value="Unassembled WGS sequence"/>
</dbReference>
<gene>
    <name evidence="3" type="ORF">BOX15_Mlig017438g1</name>
</gene>
<organism evidence="3 4">
    <name type="scientific">Macrostomum lignano</name>
    <dbReference type="NCBI Taxonomy" id="282301"/>
    <lineage>
        <taxon>Eukaryota</taxon>
        <taxon>Metazoa</taxon>
        <taxon>Spiralia</taxon>
        <taxon>Lophotrochozoa</taxon>
        <taxon>Platyhelminthes</taxon>
        <taxon>Rhabditophora</taxon>
        <taxon>Macrostomorpha</taxon>
        <taxon>Macrostomida</taxon>
        <taxon>Macrostomidae</taxon>
        <taxon>Macrostomum</taxon>
    </lineage>
</organism>
<reference evidence="3 4" key="1">
    <citation type="submission" date="2017-06" db="EMBL/GenBank/DDBJ databases">
        <title>A platform for efficient transgenesis in Macrostomum lignano, a flatworm model organism for stem cell research.</title>
        <authorList>
            <person name="Berezikov E."/>
        </authorList>
    </citation>
    <scope>NUCLEOTIDE SEQUENCE [LARGE SCALE GENOMIC DNA]</scope>
    <source>
        <strain evidence="3">DV1</strain>
        <tissue evidence="3">Whole organism</tissue>
    </source>
</reference>
<sequence>MSKIWDFISGPRLYRYLDSSSQSQPYEANIFEAIPDYIFGTTRFCIGLAQWGWPMALPYMLKQALYSSADQLSLRCQSALSYSIGAVCLLLCAACCRTLGRSLNPTYSAFTQSLRKARRGFTAEDKESLSKYDFDFWAWPVEFKATQTQPLQPASGPAEPVPHPLDWLLGPASRLLVQTIGIRMTYPGCTALMNAVVRPMLQQTRARLQTQHSIQRFKLLTPSGFEVEAFFADRRSGGDGRGNGEILIVCCEGNAGYPEIGCTGVPLEKGHSVIGWNHPGFAGSTGLPFPETEREFIETVLQFAQQRLGFEPGDTALLAWSIGGYSATWAAARQPQLRYLLLDATFDNIEELAVKAMPKFASWFVRYAVRHHLRLDNAEQLCRYPGPVKIIRRTQDEMITTGRPGELVTNRGNQLLLALLRRRYPNLLPAPGAAGGASDGLIVLNCFLARGQKAQLTEYLASVGYIGDEACLRHLANSRRRRLRQIGNQNPGRQIYPLDIGVGLGQADRVSVLLFLAGKLMVNMESTHCTPLTPGLFTPPWSELTEPALCDEAELQQFKIDDGQLLISDPSVGPSSESDASWEPV</sequence>
<dbReference type="EMBL" id="NIVC01001690">
    <property type="protein sequence ID" value="PAA65035.1"/>
    <property type="molecule type" value="Genomic_DNA"/>
</dbReference>
<dbReference type="GO" id="GO:0006660">
    <property type="term" value="P:phosphatidylserine catabolic process"/>
    <property type="evidence" value="ECO:0007669"/>
    <property type="project" value="TreeGrafter"/>
</dbReference>
<dbReference type="Pfam" id="PF22990">
    <property type="entry name" value="ABHD16_N"/>
    <property type="match status" value="1"/>
</dbReference>
<accession>A0A267EU18</accession>
<dbReference type="PANTHER" id="PTHR12277:SF72">
    <property type="entry name" value="BAT5L PROTEIN"/>
    <property type="match status" value="1"/>
</dbReference>
<proteinExistence type="predicted"/>